<gene>
    <name evidence="3" type="ORF">AWC29_20200</name>
    <name evidence="2" type="ORF">BN973_02743</name>
</gene>
<dbReference type="SUPFAM" id="SSF53335">
    <property type="entry name" value="S-adenosyl-L-methionine-dependent methyltransferases"/>
    <property type="match status" value="1"/>
</dbReference>
<reference evidence="2" key="1">
    <citation type="journal article" date="2014" name="Genome Announc.">
        <title>Draft Genome Sequence of Mycobacterium triplex DSM 44626.</title>
        <authorList>
            <person name="Sassi M."/>
            <person name="Croce O."/>
            <person name="Robert C."/>
            <person name="Raoult D."/>
            <person name="Drancourt M."/>
        </authorList>
    </citation>
    <scope>NUCLEOTIDE SEQUENCE [LARGE SCALE GENOMIC DNA]</scope>
    <source>
        <strain evidence="2">DSM 44626</strain>
    </source>
</reference>
<dbReference type="eggNOG" id="COG2520">
    <property type="taxonomic scope" value="Bacteria"/>
</dbReference>
<dbReference type="OrthoDB" id="4703964at2"/>
<dbReference type="GO" id="GO:0008171">
    <property type="term" value="F:O-methyltransferase activity"/>
    <property type="evidence" value="ECO:0007669"/>
    <property type="project" value="TreeGrafter"/>
</dbReference>
<dbReference type="Gene3D" id="3.40.50.150">
    <property type="entry name" value="Vaccinia Virus protein VP39"/>
    <property type="match status" value="1"/>
</dbReference>
<evidence type="ECO:0000313" key="3">
    <source>
        <dbReference type="EMBL" id="ORX02181.1"/>
    </source>
</evidence>
<organism evidence="2">
    <name type="scientific">Mycobacterium triplex</name>
    <dbReference type="NCBI Taxonomy" id="47839"/>
    <lineage>
        <taxon>Bacteria</taxon>
        <taxon>Bacillati</taxon>
        <taxon>Actinomycetota</taxon>
        <taxon>Actinomycetes</taxon>
        <taxon>Mycobacteriales</taxon>
        <taxon>Mycobacteriaceae</taxon>
        <taxon>Mycobacterium</taxon>
        <taxon>Mycobacterium simiae complex</taxon>
    </lineage>
</organism>
<evidence type="ECO:0000313" key="4">
    <source>
        <dbReference type="Proteomes" id="UP000193710"/>
    </source>
</evidence>
<dbReference type="Pfam" id="PF05050">
    <property type="entry name" value="Methyltransf_21"/>
    <property type="match status" value="1"/>
</dbReference>
<dbReference type="STRING" id="47839.BN973_02743"/>
<sequence length="272" mass="30025">MQFLDHANALVDVLRLRSLNRRGKPLRIKVDGETYYLNSEPTALYHARNSMSKLVRMVGLLSDARSIFDVGANCGIFAALCARKFPEATIHAFEPAKGLQPILALNCAAPNITVHELGVGERDEVATLYVNPQSQQTNSLQISAVTAFLDSTKIEEETIRCVSVDSFMAEHAIPPLDVLKVDVQGLEGAVLRGARASLQSVQYLFLEVTWLDLEGVQRILPAAEHYGFRYVAVVNEVYTGADLLFTREPLTAEVPNVLRFPLGPESAGQQWF</sequence>
<reference evidence="3 4" key="3">
    <citation type="submission" date="2016-01" db="EMBL/GenBank/DDBJ databases">
        <title>The new phylogeny of the genus Mycobacterium.</title>
        <authorList>
            <person name="Tarcisio F."/>
            <person name="Conor M."/>
            <person name="Antonella G."/>
            <person name="Elisabetta G."/>
            <person name="Giulia F.S."/>
            <person name="Sara T."/>
            <person name="Anna F."/>
            <person name="Clotilde B."/>
            <person name="Roberto B."/>
            <person name="Veronica D.S."/>
            <person name="Fabio R."/>
            <person name="Monica P."/>
            <person name="Olivier J."/>
            <person name="Enrico T."/>
            <person name="Nicola S."/>
        </authorList>
    </citation>
    <scope>NUCLEOTIDE SEQUENCE [LARGE SCALE GENOMIC DNA]</scope>
    <source>
        <strain evidence="3 4">DSM 44626</strain>
    </source>
</reference>
<dbReference type="RefSeq" id="WP_036468740.1">
    <property type="nucleotide sequence ID" value="NZ_HG964446.1"/>
</dbReference>
<keyword evidence="4" id="KW-1185">Reference proteome</keyword>
<dbReference type="InterPro" id="IPR006342">
    <property type="entry name" value="FkbM_mtfrase"/>
</dbReference>
<dbReference type="PANTHER" id="PTHR36973">
    <property type="entry name" value="SLL1456 PROTEIN-RELATED"/>
    <property type="match status" value="1"/>
</dbReference>
<dbReference type="Proteomes" id="UP000028880">
    <property type="component" value="Unassembled WGS sequence"/>
</dbReference>
<name>A0A024JXS6_9MYCO</name>
<feature type="domain" description="Methyltransferase FkbM" evidence="1">
    <location>
        <begin position="69"/>
        <end position="230"/>
    </location>
</feature>
<dbReference type="NCBIfam" id="TIGR01444">
    <property type="entry name" value="fkbM_fam"/>
    <property type="match status" value="1"/>
</dbReference>
<protein>
    <submittedName>
        <fullName evidence="2">Methyltransferase, FkbM family</fullName>
    </submittedName>
</protein>
<dbReference type="EMBL" id="LQPY01000027">
    <property type="protein sequence ID" value="ORX02181.1"/>
    <property type="molecule type" value="Genomic_DNA"/>
</dbReference>
<proteinExistence type="predicted"/>
<evidence type="ECO:0000313" key="2">
    <source>
        <dbReference type="EMBL" id="CDO88379.1"/>
    </source>
</evidence>
<dbReference type="InterPro" id="IPR053188">
    <property type="entry name" value="FkbM_Methyltransferase"/>
</dbReference>
<dbReference type="InterPro" id="IPR029063">
    <property type="entry name" value="SAM-dependent_MTases_sf"/>
</dbReference>
<dbReference type="Proteomes" id="UP000193710">
    <property type="component" value="Unassembled WGS sequence"/>
</dbReference>
<dbReference type="AlphaFoldDB" id="A0A024JXS6"/>
<dbReference type="PANTHER" id="PTHR36973:SF4">
    <property type="entry name" value="NODULATION PROTEIN"/>
    <property type="match status" value="1"/>
</dbReference>
<dbReference type="EMBL" id="HG964446">
    <property type="protein sequence ID" value="CDO88379.1"/>
    <property type="molecule type" value="Genomic_DNA"/>
</dbReference>
<keyword evidence="2" id="KW-0808">Transferase</keyword>
<keyword evidence="2" id="KW-0489">Methyltransferase</keyword>
<dbReference type="HOGENOM" id="CLU_089279_0_0_11"/>
<evidence type="ECO:0000259" key="1">
    <source>
        <dbReference type="Pfam" id="PF05050"/>
    </source>
</evidence>
<reference evidence="2" key="2">
    <citation type="submission" date="2014-04" db="EMBL/GenBank/DDBJ databases">
        <authorList>
            <person name="Xu Y.W."/>
            <person name="Yang Q."/>
        </authorList>
    </citation>
    <scope>NUCLEOTIDE SEQUENCE</scope>
    <source>
        <strain evidence="2">DSM 44626</strain>
    </source>
</reference>
<accession>A0A024JXS6</accession>
<dbReference type="GO" id="GO:0032259">
    <property type="term" value="P:methylation"/>
    <property type="evidence" value="ECO:0007669"/>
    <property type="project" value="UniProtKB-KW"/>
</dbReference>